<evidence type="ECO:0000313" key="4">
    <source>
        <dbReference type="Proteomes" id="UP001187192"/>
    </source>
</evidence>
<evidence type="ECO:0000256" key="1">
    <source>
        <dbReference type="SAM" id="MobiDB-lite"/>
    </source>
</evidence>
<accession>A0AA88EF72</accession>
<proteinExistence type="predicted"/>
<sequence length="97" mass="11209">MSKTTKLAKKNIIPEKRYFRVMASAYKRPPAEKCSKKPTPENERRVAEKGLKRKQGEIEIKESKKPKSAVEEKISEVEEVKMLRPFRVCCHGPPPIM</sequence>
<evidence type="ECO:0000313" key="3">
    <source>
        <dbReference type="EMBL" id="GMN73795.1"/>
    </source>
</evidence>
<dbReference type="Proteomes" id="UP001187192">
    <property type="component" value="Unassembled WGS sequence"/>
</dbReference>
<organism evidence="2 4">
    <name type="scientific">Ficus carica</name>
    <name type="common">Common fig</name>
    <dbReference type="NCBI Taxonomy" id="3494"/>
    <lineage>
        <taxon>Eukaryota</taxon>
        <taxon>Viridiplantae</taxon>
        <taxon>Streptophyta</taxon>
        <taxon>Embryophyta</taxon>
        <taxon>Tracheophyta</taxon>
        <taxon>Spermatophyta</taxon>
        <taxon>Magnoliopsida</taxon>
        <taxon>eudicotyledons</taxon>
        <taxon>Gunneridae</taxon>
        <taxon>Pentapetalae</taxon>
        <taxon>rosids</taxon>
        <taxon>fabids</taxon>
        <taxon>Rosales</taxon>
        <taxon>Moraceae</taxon>
        <taxon>Ficeae</taxon>
        <taxon>Ficus</taxon>
    </lineage>
</organism>
<name>A0AA88EF72_FICCA</name>
<dbReference type="AlphaFoldDB" id="A0AA88EF72"/>
<dbReference type="EMBL" id="BTGU01010723">
    <property type="protein sequence ID" value="GMN73795.1"/>
    <property type="molecule type" value="Genomic_DNA"/>
</dbReference>
<feature type="region of interest" description="Disordered" evidence="1">
    <location>
        <begin position="29"/>
        <end position="54"/>
    </location>
</feature>
<evidence type="ECO:0000313" key="2">
    <source>
        <dbReference type="EMBL" id="GMN73782.1"/>
    </source>
</evidence>
<comment type="caution">
    <text evidence="2">The sequence shown here is derived from an EMBL/GenBank/DDBJ whole genome shotgun (WGS) entry which is preliminary data.</text>
</comment>
<reference evidence="2" key="1">
    <citation type="submission" date="2023-07" db="EMBL/GenBank/DDBJ databases">
        <title>draft genome sequence of fig (Ficus carica).</title>
        <authorList>
            <person name="Takahashi T."/>
            <person name="Nishimura K."/>
        </authorList>
    </citation>
    <scope>NUCLEOTIDE SEQUENCE</scope>
</reference>
<protein>
    <submittedName>
        <fullName evidence="2">Uncharacterized protein</fullName>
    </submittedName>
</protein>
<gene>
    <name evidence="2" type="ORF">TIFTF001_052242</name>
    <name evidence="3" type="ORF">TIFTF001_052246</name>
</gene>
<keyword evidence="4" id="KW-1185">Reference proteome</keyword>
<dbReference type="EMBL" id="BTGU01010721">
    <property type="protein sequence ID" value="GMN73782.1"/>
    <property type="molecule type" value="Genomic_DNA"/>
</dbReference>